<reference evidence="1" key="2">
    <citation type="submission" date="2023-06" db="EMBL/GenBank/DDBJ databases">
        <authorList>
            <consortium name="Lawrence Berkeley National Laboratory"/>
            <person name="Haridas S."/>
            <person name="Hensen N."/>
            <person name="Bonometti L."/>
            <person name="Westerberg I."/>
            <person name="Brannstrom I.O."/>
            <person name="Guillou S."/>
            <person name="Cros-Aarteil S."/>
            <person name="Calhoun S."/>
            <person name="Kuo A."/>
            <person name="Mondo S."/>
            <person name="Pangilinan J."/>
            <person name="Riley R."/>
            <person name="Labutti K."/>
            <person name="Andreopoulos B."/>
            <person name="Lipzen A."/>
            <person name="Chen C."/>
            <person name="Yanf M."/>
            <person name="Daum C."/>
            <person name="Ng V."/>
            <person name="Clum A."/>
            <person name="Steindorff A."/>
            <person name="Ohm R."/>
            <person name="Martin F."/>
            <person name="Silar P."/>
            <person name="Natvig D."/>
            <person name="Lalanne C."/>
            <person name="Gautier V."/>
            <person name="Ament-Velasquez S.L."/>
            <person name="Kruys A."/>
            <person name="Hutchinson M.I."/>
            <person name="Powell A.J."/>
            <person name="Barry K."/>
            <person name="Miller A.N."/>
            <person name="Grigoriev I.V."/>
            <person name="Debuchy R."/>
            <person name="Gladieux P."/>
            <person name="Thoren M.H."/>
            <person name="Johannesson H."/>
        </authorList>
    </citation>
    <scope>NUCLEOTIDE SEQUENCE</scope>
    <source>
        <strain evidence="1">CBS 118394</strain>
    </source>
</reference>
<proteinExistence type="predicted"/>
<accession>A0AAE0ITA3</accession>
<dbReference type="AlphaFoldDB" id="A0AAE0ITA3"/>
<sequence length="210" mass="23776">MPTLGSVDIIASAGPCVSRTIGTDVNPAAWLACRFRNMSRLVKGPQQAHFCVRLQPRSRPCPAILSLETLRSHVYRLTCSDPWAGADRRRTEVDGKCIRDLGGYAEAILMFHCKMKIFGYVVQQRRTRISIFPLKFDGYRFLFLFELQVVSDLIAGTKKLPRDLDSHKKSARVVFEGESRVDHVAVHRLFLKEVLLSNPLQSVVPHAPFR</sequence>
<evidence type="ECO:0000313" key="2">
    <source>
        <dbReference type="Proteomes" id="UP001283341"/>
    </source>
</evidence>
<protein>
    <submittedName>
        <fullName evidence="1">Uncharacterized protein</fullName>
    </submittedName>
</protein>
<organism evidence="1 2">
    <name type="scientific">Apodospora peruviana</name>
    <dbReference type="NCBI Taxonomy" id="516989"/>
    <lineage>
        <taxon>Eukaryota</taxon>
        <taxon>Fungi</taxon>
        <taxon>Dikarya</taxon>
        <taxon>Ascomycota</taxon>
        <taxon>Pezizomycotina</taxon>
        <taxon>Sordariomycetes</taxon>
        <taxon>Sordariomycetidae</taxon>
        <taxon>Sordariales</taxon>
        <taxon>Lasiosphaeriaceae</taxon>
        <taxon>Apodospora</taxon>
    </lineage>
</organism>
<evidence type="ECO:0000313" key="1">
    <source>
        <dbReference type="EMBL" id="KAK3330864.1"/>
    </source>
</evidence>
<gene>
    <name evidence="1" type="ORF">B0H66DRAFT_612807</name>
</gene>
<comment type="caution">
    <text evidence="1">The sequence shown here is derived from an EMBL/GenBank/DDBJ whole genome shotgun (WGS) entry which is preliminary data.</text>
</comment>
<name>A0AAE0ITA3_9PEZI</name>
<keyword evidence="2" id="KW-1185">Reference proteome</keyword>
<reference evidence="1" key="1">
    <citation type="journal article" date="2023" name="Mol. Phylogenet. Evol.">
        <title>Genome-scale phylogeny and comparative genomics of the fungal order Sordariales.</title>
        <authorList>
            <person name="Hensen N."/>
            <person name="Bonometti L."/>
            <person name="Westerberg I."/>
            <person name="Brannstrom I.O."/>
            <person name="Guillou S."/>
            <person name="Cros-Aarteil S."/>
            <person name="Calhoun S."/>
            <person name="Haridas S."/>
            <person name="Kuo A."/>
            <person name="Mondo S."/>
            <person name="Pangilinan J."/>
            <person name="Riley R."/>
            <person name="LaButti K."/>
            <person name="Andreopoulos B."/>
            <person name="Lipzen A."/>
            <person name="Chen C."/>
            <person name="Yan M."/>
            <person name="Daum C."/>
            <person name="Ng V."/>
            <person name="Clum A."/>
            <person name="Steindorff A."/>
            <person name="Ohm R.A."/>
            <person name="Martin F."/>
            <person name="Silar P."/>
            <person name="Natvig D.O."/>
            <person name="Lalanne C."/>
            <person name="Gautier V."/>
            <person name="Ament-Velasquez S.L."/>
            <person name="Kruys A."/>
            <person name="Hutchinson M.I."/>
            <person name="Powell A.J."/>
            <person name="Barry K."/>
            <person name="Miller A.N."/>
            <person name="Grigoriev I.V."/>
            <person name="Debuchy R."/>
            <person name="Gladieux P."/>
            <person name="Hiltunen Thoren M."/>
            <person name="Johannesson H."/>
        </authorList>
    </citation>
    <scope>NUCLEOTIDE SEQUENCE</scope>
    <source>
        <strain evidence="1">CBS 118394</strain>
    </source>
</reference>
<dbReference type="EMBL" id="JAUEDM010000001">
    <property type="protein sequence ID" value="KAK3330864.1"/>
    <property type="molecule type" value="Genomic_DNA"/>
</dbReference>
<dbReference type="Proteomes" id="UP001283341">
    <property type="component" value="Unassembled WGS sequence"/>
</dbReference>